<proteinExistence type="predicted"/>
<accession>A0ABT7PSR4</accession>
<reference evidence="1 2" key="1">
    <citation type="submission" date="2023-06" db="EMBL/GenBank/DDBJ databases">
        <title>Roseiconus lacunae JC819 isolated from Gulf of Mannar region, Tamil Nadu.</title>
        <authorList>
            <person name="Pk S."/>
            <person name="Ch S."/>
            <person name="Ch V.R."/>
        </authorList>
    </citation>
    <scope>NUCLEOTIDE SEQUENCE [LARGE SCALE GENOMIC DNA]</scope>
    <source>
        <strain evidence="1 2">JC819</strain>
    </source>
</reference>
<protein>
    <submittedName>
        <fullName evidence="1">Uncharacterized protein</fullName>
    </submittedName>
</protein>
<sequence length="207" mass="23403">VILQTEMPTIPHCDELFHRYFAPWYSDDDLASRGFDATRPDMLQFSVHVGKPASALSPLHDEDQERYIHHVSVTMTDAAVGDFGNLLELSSPVDFDWIQSIDDYYNVDRIAELIAESDPTKDGNSYFITCIELGTLIAKMLQSLVPDLEWMANSPYWESSLWHPASGHIIPPTHWAIKKFSDYGWDDGLVPKIHCGAHALREATNAK</sequence>
<dbReference type="Proteomes" id="UP001239462">
    <property type="component" value="Unassembled WGS sequence"/>
</dbReference>
<dbReference type="EMBL" id="JASZZN010000119">
    <property type="protein sequence ID" value="MDM4019542.1"/>
    <property type="molecule type" value="Genomic_DNA"/>
</dbReference>
<feature type="non-terminal residue" evidence="1">
    <location>
        <position position="1"/>
    </location>
</feature>
<name>A0ABT7PSR4_9BACT</name>
<gene>
    <name evidence="1" type="ORF">QTN89_29080</name>
</gene>
<organism evidence="1 2">
    <name type="scientific">Roseiconus lacunae</name>
    <dbReference type="NCBI Taxonomy" id="2605694"/>
    <lineage>
        <taxon>Bacteria</taxon>
        <taxon>Pseudomonadati</taxon>
        <taxon>Planctomycetota</taxon>
        <taxon>Planctomycetia</taxon>
        <taxon>Pirellulales</taxon>
        <taxon>Pirellulaceae</taxon>
        <taxon>Roseiconus</taxon>
    </lineage>
</organism>
<evidence type="ECO:0000313" key="2">
    <source>
        <dbReference type="Proteomes" id="UP001239462"/>
    </source>
</evidence>
<keyword evidence="2" id="KW-1185">Reference proteome</keyword>
<dbReference type="RefSeq" id="WP_289167666.1">
    <property type="nucleotide sequence ID" value="NZ_JASZZN010000119.1"/>
</dbReference>
<comment type="caution">
    <text evidence="1">The sequence shown here is derived from an EMBL/GenBank/DDBJ whole genome shotgun (WGS) entry which is preliminary data.</text>
</comment>
<evidence type="ECO:0000313" key="1">
    <source>
        <dbReference type="EMBL" id="MDM4019542.1"/>
    </source>
</evidence>